<reference evidence="4 5" key="1">
    <citation type="journal article" date="2019" name="Int. J. Syst. Evol. Microbiol.">
        <title>The Global Catalogue of Microorganisms (GCM) 10K type strain sequencing project: providing services to taxonomists for standard genome sequencing and annotation.</title>
        <authorList>
            <consortium name="The Broad Institute Genomics Platform"/>
            <consortium name="The Broad Institute Genome Sequencing Center for Infectious Disease"/>
            <person name="Wu L."/>
            <person name="Ma J."/>
        </authorList>
    </citation>
    <scope>NUCLEOTIDE SEQUENCE [LARGE SCALE GENOMIC DNA]</scope>
    <source>
        <strain evidence="4 5">JCM 16021</strain>
    </source>
</reference>
<dbReference type="EMBL" id="BAAAQQ010000002">
    <property type="protein sequence ID" value="GAA2116157.1"/>
    <property type="molecule type" value="Genomic_DNA"/>
</dbReference>
<keyword evidence="2" id="KW-1133">Transmembrane helix</keyword>
<accession>A0ABN2XV29</accession>
<organism evidence="4 5">
    <name type="scientific">Nocardioides bigeumensis</name>
    <dbReference type="NCBI Taxonomy" id="433657"/>
    <lineage>
        <taxon>Bacteria</taxon>
        <taxon>Bacillati</taxon>
        <taxon>Actinomycetota</taxon>
        <taxon>Actinomycetes</taxon>
        <taxon>Propionibacteriales</taxon>
        <taxon>Nocardioidaceae</taxon>
        <taxon>Nocardioides</taxon>
    </lineage>
</organism>
<feature type="region of interest" description="Disordered" evidence="1">
    <location>
        <begin position="123"/>
        <end position="145"/>
    </location>
</feature>
<evidence type="ECO:0000256" key="2">
    <source>
        <dbReference type="SAM" id="Phobius"/>
    </source>
</evidence>
<feature type="compositionally biased region" description="Polar residues" evidence="1">
    <location>
        <begin position="129"/>
        <end position="145"/>
    </location>
</feature>
<feature type="transmembrane region" description="Helical" evidence="2">
    <location>
        <begin position="6"/>
        <end position="25"/>
    </location>
</feature>
<gene>
    <name evidence="4" type="ORF">GCM10009843_06170</name>
</gene>
<evidence type="ECO:0000256" key="1">
    <source>
        <dbReference type="SAM" id="MobiDB-lite"/>
    </source>
</evidence>
<dbReference type="InterPro" id="IPR012495">
    <property type="entry name" value="TadE-like_dom"/>
</dbReference>
<protein>
    <recommendedName>
        <fullName evidence="3">TadE-like domain-containing protein</fullName>
    </recommendedName>
</protein>
<keyword evidence="2" id="KW-0812">Transmembrane</keyword>
<evidence type="ECO:0000259" key="3">
    <source>
        <dbReference type="Pfam" id="PF07811"/>
    </source>
</evidence>
<name>A0ABN2XV29_9ACTN</name>
<comment type="caution">
    <text evidence="4">The sequence shown here is derived from an EMBL/GenBank/DDBJ whole genome shotgun (WGS) entry which is preliminary data.</text>
</comment>
<evidence type="ECO:0000313" key="4">
    <source>
        <dbReference type="EMBL" id="GAA2116157.1"/>
    </source>
</evidence>
<dbReference type="Pfam" id="PF07811">
    <property type="entry name" value="TadE"/>
    <property type="match status" value="1"/>
</dbReference>
<proteinExistence type="predicted"/>
<evidence type="ECO:0000313" key="5">
    <source>
        <dbReference type="Proteomes" id="UP001500575"/>
    </source>
</evidence>
<feature type="domain" description="TadE-like" evidence="3">
    <location>
        <begin position="2"/>
        <end position="39"/>
    </location>
</feature>
<dbReference type="Proteomes" id="UP001500575">
    <property type="component" value="Unassembled WGS sequence"/>
</dbReference>
<sequence length="145" mass="15416">MEFALVTPILFLLVFGIIQYGLYFYDATGTRNGVREAARQGVVKNFPACTGAANDWAKLKCNTKSQIDAVTGDTYVKVSAPDGWAKGKRLVVCAMVDSEGGMGLLPMPNDGVIRSKTQMSIEVDGAPSGSASADTAPTGQDWSWC</sequence>
<keyword evidence="2" id="KW-0472">Membrane</keyword>
<keyword evidence="5" id="KW-1185">Reference proteome</keyword>